<evidence type="ECO:0000313" key="1">
    <source>
        <dbReference type="EMBL" id="KAI7986013.1"/>
    </source>
</evidence>
<proteinExistence type="predicted"/>
<sequence>MNDSLVSPKFPSRVSLLLPWMCNQTIIEDFTSPHKVHNGQDIQLLFSDLFLFLYFLLIIVSAITSFKIHYDKSLISGTSISDLEQHQTQEWKGWM</sequence>
<name>A0ACC0FBT5_9ERIC</name>
<reference evidence="1 2" key="1">
    <citation type="journal article" date="2022" name="Plant J.">
        <title>Chromosome-level genome of Camellia lanceoleosa provides a valuable resource for understanding genome evolution and self-incompatibility.</title>
        <authorList>
            <person name="Gong W."/>
            <person name="Xiao S."/>
            <person name="Wang L."/>
            <person name="Liao Z."/>
            <person name="Chang Y."/>
            <person name="Mo W."/>
            <person name="Hu G."/>
            <person name="Li W."/>
            <person name="Zhao G."/>
            <person name="Zhu H."/>
            <person name="Hu X."/>
            <person name="Ji K."/>
            <person name="Xiang X."/>
            <person name="Song Q."/>
            <person name="Yuan D."/>
            <person name="Jin S."/>
            <person name="Zhang L."/>
        </authorList>
    </citation>
    <scope>NUCLEOTIDE SEQUENCE [LARGE SCALE GENOMIC DNA]</scope>
    <source>
        <strain evidence="1">SQ_2022a</strain>
    </source>
</reference>
<keyword evidence="2" id="KW-1185">Reference proteome</keyword>
<comment type="caution">
    <text evidence="1">The sequence shown here is derived from an EMBL/GenBank/DDBJ whole genome shotgun (WGS) entry which is preliminary data.</text>
</comment>
<evidence type="ECO:0000313" key="2">
    <source>
        <dbReference type="Proteomes" id="UP001060215"/>
    </source>
</evidence>
<accession>A0ACC0FBT5</accession>
<gene>
    <name evidence="1" type="ORF">LOK49_LG14G00454</name>
</gene>
<organism evidence="1 2">
    <name type="scientific">Camellia lanceoleosa</name>
    <dbReference type="NCBI Taxonomy" id="1840588"/>
    <lineage>
        <taxon>Eukaryota</taxon>
        <taxon>Viridiplantae</taxon>
        <taxon>Streptophyta</taxon>
        <taxon>Embryophyta</taxon>
        <taxon>Tracheophyta</taxon>
        <taxon>Spermatophyta</taxon>
        <taxon>Magnoliopsida</taxon>
        <taxon>eudicotyledons</taxon>
        <taxon>Gunneridae</taxon>
        <taxon>Pentapetalae</taxon>
        <taxon>asterids</taxon>
        <taxon>Ericales</taxon>
        <taxon>Theaceae</taxon>
        <taxon>Camellia</taxon>
    </lineage>
</organism>
<dbReference type="EMBL" id="CM045772">
    <property type="protein sequence ID" value="KAI7986013.1"/>
    <property type="molecule type" value="Genomic_DNA"/>
</dbReference>
<dbReference type="Proteomes" id="UP001060215">
    <property type="component" value="Chromosome 15"/>
</dbReference>
<protein>
    <submittedName>
        <fullName evidence="1">Protein REDUCED WALL ACETYLATION 1</fullName>
    </submittedName>
</protein>